<comment type="caution">
    <text evidence="2">The sequence shown here is derived from an EMBL/GenBank/DDBJ whole genome shotgun (WGS) entry which is preliminary data.</text>
</comment>
<evidence type="ECO:0000313" key="2">
    <source>
        <dbReference type="EMBL" id="KAE9188841.1"/>
    </source>
</evidence>
<gene>
    <name evidence="2" type="ORF">PF005_g19892</name>
</gene>
<reference evidence="2 3" key="1">
    <citation type="submission" date="2018-08" db="EMBL/GenBank/DDBJ databases">
        <title>Genomic investigation of the strawberry pathogen Phytophthora fragariae indicates pathogenicity is determined by transcriptional variation in three key races.</title>
        <authorList>
            <person name="Adams T.M."/>
            <person name="Armitage A.D."/>
            <person name="Sobczyk M.K."/>
            <person name="Bates H.J."/>
            <person name="Dunwell J.M."/>
            <person name="Nellist C.F."/>
            <person name="Harrison R.J."/>
        </authorList>
    </citation>
    <scope>NUCLEOTIDE SEQUENCE [LARGE SCALE GENOMIC DNA]</scope>
    <source>
        <strain evidence="2 3">NOV-27</strain>
    </source>
</reference>
<organism evidence="2 3">
    <name type="scientific">Phytophthora fragariae</name>
    <dbReference type="NCBI Taxonomy" id="53985"/>
    <lineage>
        <taxon>Eukaryota</taxon>
        <taxon>Sar</taxon>
        <taxon>Stramenopiles</taxon>
        <taxon>Oomycota</taxon>
        <taxon>Peronosporomycetes</taxon>
        <taxon>Peronosporales</taxon>
        <taxon>Peronosporaceae</taxon>
        <taxon>Phytophthora</taxon>
    </lineage>
</organism>
<dbReference type="OrthoDB" id="125854at2759"/>
<dbReference type="AlphaFoldDB" id="A0A6A3WVZ0"/>
<dbReference type="Proteomes" id="UP000433483">
    <property type="component" value="Unassembled WGS sequence"/>
</dbReference>
<dbReference type="EMBL" id="QXGB01001560">
    <property type="protein sequence ID" value="KAE9188841.1"/>
    <property type="molecule type" value="Genomic_DNA"/>
</dbReference>
<name>A0A6A3WVZ0_9STRA</name>
<keyword evidence="3" id="KW-1185">Reference proteome</keyword>
<evidence type="ECO:0000313" key="3">
    <source>
        <dbReference type="Proteomes" id="UP000433483"/>
    </source>
</evidence>
<evidence type="ECO:0000256" key="1">
    <source>
        <dbReference type="SAM" id="Phobius"/>
    </source>
</evidence>
<proteinExistence type="predicted"/>
<feature type="transmembrane region" description="Helical" evidence="1">
    <location>
        <begin position="314"/>
        <end position="339"/>
    </location>
</feature>
<keyword evidence="1" id="KW-0812">Transmembrane</keyword>
<accession>A0A6A3WVZ0</accession>
<keyword evidence="1" id="KW-0472">Membrane</keyword>
<feature type="transmembrane region" description="Helical" evidence="1">
    <location>
        <begin position="12"/>
        <end position="34"/>
    </location>
</feature>
<feature type="transmembrane region" description="Helical" evidence="1">
    <location>
        <begin position="40"/>
        <end position="58"/>
    </location>
</feature>
<protein>
    <submittedName>
        <fullName evidence="2">Uncharacterized protein</fullName>
    </submittedName>
</protein>
<keyword evidence="1" id="KW-1133">Transmembrane helix</keyword>
<sequence length="412" mass="46175">MVPPFPLSNAKTIYFGGIVAGITVGVMYALTLVVGYPLPFGMVAVSPVCILLLLAPLLSWMKKARADRAVWAMGVNMVKILACEESLVLIYPTYFLFFTTIPDSAKAAFSPLLPVIKIILRGVLARTAAHREDEIPQIVVINVDLFSALFSTYCMQITPSVKTTGVFMAAKAIQMSISLYDIEQVVQRMKVLRKQSDVMKVMTVQGNPRNSIMNANAEAQREQSDSRVSSSPLFALIHASTRKMSRRIQPFNQINVKPRKTHGLLETIAPLLAEINDDDQRGPSKAGTADAAASNSVKYQYVGELREVLYITEFVTLVNYVEVVIPLIFSAYLFALYHLPNRVYYELMDDMDDNRLHNALANAFHQLSFVLEKQWNQVQNQMILWVCYDVQTSLQHFGSDYRLPPLVVDNLV</sequence>